<dbReference type="InterPro" id="IPR029063">
    <property type="entry name" value="SAM-dependent_MTases_sf"/>
</dbReference>
<evidence type="ECO:0000259" key="1">
    <source>
        <dbReference type="Pfam" id="PF13649"/>
    </source>
</evidence>
<evidence type="ECO:0000313" key="2">
    <source>
        <dbReference type="EMBL" id="PEN12715.1"/>
    </source>
</evidence>
<feature type="domain" description="Methyltransferase" evidence="1">
    <location>
        <begin position="45"/>
        <end position="140"/>
    </location>
</feature>
<dbReference type="CDD" id="cd02440">
    <property type="entry name" value="AdoMet_MTases"/>
    <property type="match status" value="1"/>
</dbReference>
<sequence>MDEQAMFTLMVDLHRDGERQGPGSEEETLRALDLTRLDQEAALQVADIGCGTGASTLVLASRLPNAQVTAVDLFPEFLDVLSRRARKAGVSERVDPLEASMESLPFDSESLDLIWAEGAIYNMGFSEGIKTWKPFLRPGGVLAVSEITWLRPDPPETIRRHWNAEYPQIATASEKINILEDVGFDLLGYLVLPPNNWIDNYYEPTEKRMPAFLDRHDDRPEAAQIVAMEREEADLYRSYQEWYSYGFYVARKR</sequence>
<protein>
    <submittedName>
        <fullName evidence="2">SAM-dependent methyltransferase</fullName>
    </submittedName>
</protein>
<dbReference type="PANTHER" id="PTHR43591:SF24">
    <property type="entry name" value="2-METHOXY-6-POLYPRENYL-1,4-BENZOQUINOL METHYLASE, MITOCHONDRIAL"/>
    <property type="match status" value="1"/>
</dbReference>
<keyword evidence="3" id="KW-1185">Reference proteome</keyword>
<evidence type="ECO:0000313" key="3">
    <source>
        <dbReference type="Proteomes" id="UP000220102"/>
    </source>
</evidence>
<dbReference type="Gene3D" id="3.40.50.150">
    <property type="entry name" value="Vaccinia Virus protein VP39"/>
    <property type="match status" value="1"/>
</dbReference>
<dbReference type="RefSeq" id="WP_098076014.1">
    <property type="nucleotide sequence ID" value="NZ_PDEQ01000006.1"/>
</dbReference>
<dbReference type="PANTHER" id="PTHR43591">
    <property type="entry name" value="METHYLTRANSFERASE"/>
    <property type="match status" value="1"/>
</dbReference>
<dbReference type="AlphaFoldDB" id="A0A2A8CVH8"/>
<dbReference type="Proteomes" id="UP000220102">
    <property type="component" value="Unassembled WGS sequence"/>
</dbReference>
<keyword evidence="2" id="KW-0489">Methyltransferase</keyword>
<gene>
    <name evidence="2" type="ORF">CRI94_11850</name>
</gene>
<dbReference type="EMBL" id="PDEQ01000006">
    <property type="protein sequence ID" value="PEN12715.1"/>
    <property type="molecule type" value="Genomic_DNA"/>
</dbReference>
<keyword evidence="2" id="KW-0808">Transferase</keyword>
<dbReference type="GO" id="GO:0008168">
    <property type="term" value="F:methyltransferase activity"/>
    <property type="evidence" value="ECO:0007669"/>
    <property type="project" value="UniProtKB-KW"/>
</dbReference>
<dbReference type="SUPFAM" id="SSF53335">
    <property type="entry name" value="S-adenosyl-L-methionine-dependent methyltransferases"/>
    <property type="match status" value="1"/>
</dbReference>
<dbReference type="Pfam" id="PF13649">
    <property type="entry name" value="Methyltransf_25"/>
    <property type="match status" value="1"/>
</dbReference>
<dbReference type="GO" id="GO:0032259">
    <property type="term" value="P:methylation"/>
    <property type="evidence" value="ECO:0007669"/>
    <property type="project" value="UniProtKB-KW"/>
</dbReference>
<comment type="caution">
    <text evidence="2">The sequence shown here is derived from an EMBL/GenBank/DDBJ whole genome shotgun (WGS) entry which is preliminary data.</text>
</comment>
<dbReference type="InterPro" id="IPR041698">
    <property type="entry name" value="Methyltransf_25"/>
</dbReference>
<dbReference type="OrthoDB" id="9789123at2"/>
<reference evidence="2 3" key="1">
    <citation type="submission" date="2017-10" db="EMBL/GenBank/DDBJ databases">
        <title>Draft genome of Longibacter Salinarum.</title>
        <authorList>
            <person name="Goh K.M."/>
            <person name="Shamsir M.S."/>
            <person name="Lim S.W."/>
        </authorList>
    </citation>
    <scope>NUCLEOTIDE SEQUENCE [LARGE SCALE GENOMIC DNA]</scope>
    <source>
        <strain evidence="2 3">KCTC 52045</strain>
    </source>
</reference>
<proteinExistence type="predicted"/>
<accession>A0A2A8CVH8</accession>
<organism evidence="2 3">
    <name type="scientific">Longibacter salinarum</name>
    <dbReference type="NCBI Taxonomy" id="1850348"/>
    <lineage>
        <taxon>Bacteria</taxon>
        <taxon>Pseudomonadati</taxon>
        <taxon>Rhodothermota</taxon>
        <taxon>Rhodothermia</taxon>
        <taxon>Rhodothermales</taxon>
        <taxon>Salisaetaceae</taxon>
        <taxon>Longibacter</taxon>
    </lineage>
</organism>
<name>A0A2A8CVH8_9BACT</name>